<feature type="domain" description="Cytochrome c-552/4" evidence="2">
    <location>
        <begin position="557"/>
        <end position="604"/>
    </location>
</feature>
<evidence type="ECO:0000259" key="2">
    <source>
        <dbReference type="Pfam" id="PF13435"/>
    </source>
</evidence>
<dbReference type="SUPFAM" id="SSF48695">
    <property type="entry name" value="Multiheme cytochromes"/>
    <property type="match status" value="2"/>
</dbReference>
<keyword evidence="4" id="KW-1185">Reference proteome</keyword>
<name>A0ABT8Y3R6_9SPHN</name>
<comment type="caution">
    <text evidence="3">The sequence shown here is derived from an EMBL/GenBank/DDBJ whole genome shotgun (WGS) entry which is preliminary data.</text>
</comment>
<gene>
    <name evidence="3" type="ORF">Q4F19_01010</name>
</gene>
<accession>A0ABT8Y3R6</accession>
<dbReference type="Proteomes" id="UP001169764">
    <property type="component" value="Unassembled WGS sequence"/>
</dbReference>
<dbReference type="EMBL" id="JAUOTP010000001">
    <property type="protein sequence ID" value="MDO6412952.1"/>
    <property type="molecule type" value="Genomic_DNA"/>
</dbReference>
<evidence type="ECO:0000313" key="4">
    <source>
        <dbReference type="Proteomes" id="UP001169764"/>
    </source>
</evidence>
<evidence type="ECO:0000313" key="3">
    <source>
        <dbReference type="EMBL" id="MDO6412952.1"/>
    </source>
</evidence>
<dbReference type="InterPro" id="IPR036280">
    <property type="entry name" value="Multihaem_cyt_sf"/>
</dbReference>
<dbReference type="PANTHER" id="PTHR35038">
    <property type="entry name" value="DISSIMILATORY SULFITE REDUCTASE SIRA"/>
    <property type="match status" value="1"/>
</dbReference>
<reference evidence="3" key="1">
    <citation type="submission" date="2023-07" db="EMBL/GenBank/DDBJ databases">
        <authorList>
            <person name="Kim M."/>
        </authorList>
    </citation>
    <scope>NUCLEOTIDE SEQUENCE</scope>
    <source>
        <strain evidence="3">BIUV-7</strain>
    </source>
</reference>
<dbReference type="InterPro" id="IPR013211">
    <property type="entry name" value="LVIVD"/>
</dbReference>
<dbReference type="Pfam" id="PF08309">
    <property type="entry name" value="LVIVD"/>
    <property type="match status" value="4"/>
</dbReference>
<protein>
    <recommendedName>
        <fullName evidence="2">Cytochrome c-552/4 domain-containing protein</fullName>
    </recommendedName>
</protein>
<dbReference type="InterPro" id="IPR051829">
    <property type="entry name" value="Multiheme_Cytochr_ET"/>
</dbReference>
<sequence length="1330" mass="145679">MLKRVQHDGKWIGAALGLLLLAALLPATRSLASESEKPVARVYPAYADAPQAQTPEKVKAKSEGCLDCHTATEAPSMHKSEAVLLGCADCHGGDPYVRIGAGLKADDPAYVAARDKAHVLPRFPESWGWPKSANPKRSYTLLNREAPEYIRFVNPSDYRVARQACGACHLETIEAAERSLMSTGTMLWGGAAYNNGILPYKNYITGEAYTKIGEPAKLLSPGAPPGTVTPQQAARGALPLLYPLPTWQVTPPGDIFRVFERGGRTIGSGFAEIGLPNPSGNIQRLDENGRPELKQSNRGPGTGLRVAIPVLNIHKTRLNDPYMWFMGTNDQPGDYRNSGCAGCHVVYANDRDPKHSLGWAAYGRDGQTGTKDPTISSLMERAASDLHGAEAMPANHPATEKEKGHPIEHSFTRAIPTAQCMNCHMHQPNIFLNSYLGYTMWDYESDAPLMWPEKQKYPTAAETREVEDRNPEAASPRGKWSDVDFLRRVYDDVNPKAKDTQFADYHGHGWNFRGIFKRDREGNLLDKDGKIVSPDDAEKFSKKGMPDFAPVGEQKGKAVHMMDIHAEKGLQCADCHFAQDSHGNGLIYGEVANAVEIGCKDCHGTADAFPTLKTSGPAARPGGNDLSVLRNGDGKRRFEWTTGAAGERVLIQRSIVDPKLEWRVSLVKNSVDRALPEFNPKAARAKLMGKEGVETGRFTFGPGIAPENRAHDPNKMACFTCHLSWTTSCGGCHLPIEANWKTKEHHFKGDEETRNFATYNPQVAREDMFQLGIHMTTKGNEIAPVRSTSALVLSSTNINRERIYVQQAPISSIGFSSQAFAPHFPHTVRTTETKTCSDCHLSAKNDNNAIMAQLMLTGTGSVNFVGMHAWLGLEGGVEAVRVTEWQEPQAVIGSYLQRYAYPDWFKLHVDRNKRELVNWNRGQTFDKKGSGETNPVESFRNIVQKTGGSAQCVQLRGEYLFVAEGKGGFRAYDVASVANKGYSDKITSAPFSPLGQRDHVKSTNATCMAIPTNQPINPLRNTPVMRQMNQEQAFDPIYHYAVVTDASEGLILVNIDTLADGEPRNNFLKRAVTWNPGNVLAGARHVQLAGHIAYITADVGLVVVDLADPLRPKLAATVALKDARASAIQFRYLWVTTAEGLRVLDVTKLTAPRLLPAIVPLADARRIYVARTYAYVAAGADGLVIVNVTNPEAPKVYLKENFGGRMTDASDVVIGATNASLFAYVADGRNGMKVIQLTSPASQPNFYGFSPAPKPELIAWAKTPAPARALSRGLDRDRAVDETGGQIAVFGRVGSRPFTRVEMERFFLNKSGAPWKVMDEGDLKDWAAAR</sequence>
<evidence type="ECO:0000256" key="1">
    <source>
        <dbReference type="ARBA" id="ARBA00022729"/>
    </source>
</evidence>
<dbReference type="Pfam" id="PF13435">
    <property type="entry name" value="Cytochrome_C554"/>
    <property type="match status" value="1"/>
</dbReference>
<dbReference type="PANTHER" id="PTHR35038:SF6">
    <property type="entry name" value="SURFACE LOCALIZED DECAHEME CYTOCHROME C LIPOPROTEIN"/>
    <property type="match status" value="1"/>
</dbReference>
<dbReference type="RefSeq" id="WP_303539280.1">
    <property type="nucleotide sequence ID" value="NZ_JAUOTP010000001.1"/>
</dbReference>
<organism evidence="3 4">
    <name type="scientific">Sphingomonas natans</name>
    <dbReference type="NCBI Taxonomy" id="3063330"/>
    <lineage>
        <taxon>Bacteria</taxon>
        <taxon>Pseudomonadati</taxon>
        <taxon>Pseudomonadota</taxon>
        <taxon>Alphaproteobacteria</taxon>
        <taxon>Sphingomonadales</taxon>
        <taxon>Sphingomonadaceae</taxon>
        <taxon>Sphingomonas</taxon>
    </lineage>
</organism>
<keyword evidence="1" id="KW-0732">Signal</keyword>
<dbReference type="InterPro" id="IPR023155">
    <property type="entry name" value="Cyt_c-552/4"/>
</dbReference>
<proteinExistence type="predicted"/>